<dbReference type="OrthoDB" id="2266637at2759"/>
<dbReference type="AlphaFoldDB" id="A0A4C1U5Z0"/>
<protein>
    <recommendedName>
        <fullName evidence="4">Tc1-like transposase DDE domain-containing protein</fullName>
    </recommendedName>
</protein>
<accession>A0A4C1U5Z0</accession>
<name>A0A4C1U5Z0_EUMVA</name>
<comment type="caution">
    <text evidence="2">The sequence shown here is derived from an EMBL/GenBank/DDBJ whole genome shotgun (WGS) entry which is preliminary data.</text>
</comment>
<dbReference type="InterPro" id="IPR036397">
    <property type="entry name" value="RNaseH_sf"/>
</dbReference>
<dbReference type="Proteomes" id="UP000299102">
    <property type="component" value="Unassembled WGS sequence"/>
</dbReference>
<evidence type="ECO:0000256" key="1">
    <source>
        <dbReference type="SAM" id="MobiDB-lite"/>
    </source>
</evidence>
<dbReference type="EMBL" id="BGZK01000130">
    <property type="protein sequence ID" value="GBP21547.1"/>
    <property type="molecule type" value="Genomic_DNA"/>
</dbReference>
<keyword evidence="3" id="KW-1185">Reference proteome</keyword>
<reference evidence="2 3" key="1">
    <citation type="journal article" date="2019" name="Commun. Biol.">
        <title>The bagworm genome reveals a unique fibroin gene that provides high tensile strength.</title>
        <authorList>
            <person name="Kono N."/>
            <person name="Nakamura H."/>
            <person name="Ohtoshi R."/>
            <person name="Tomita M."/>
            <person name="Numata K."/>
            <person name="Arakawa K."/>
        </authorList>
    </citation>
    <scope>NUCLEOTIDE SEQUENCE [LARGE SCALE GENOMIC DNA]</scope>
</reference>
<evidence type="ECO:0000313" key="2">
    <source>
        <dbReference type="EMBL" id="GBP21547.1"/>
    </source>
</evidence>
<evidence type="ECO:0008006" key="4">
    <source>
        <dbReference type="Google" id="ProtNLM"/>
    </source>
</evidence>
<dbReference type="GO" id="GO:0003676">
    <property type="term" value="F:nucleic acid binding"/>
    <property type="evidence" value="ECO:0007669"/>
    <property type="project" value="InterPro"/>
</dbReference>
<organism evidence="2 3">
    <name type="scientific">Eumeta variegata</name>
    <name type="common">Bagworm moth</name>
    <name type="synonym">Eumeta japonica</name>
    <dbReference type="NCBI Taxonomy" id="151549"/>
    <lineage>
        <taxon>Eukaryota</taxon>
        <taxon>Metazoa</taxon>
        <taxon>Ecdysozoa</taxon>
        <taxon>Arthropoda</taxon>
        <taxon>Hexapoda</taxon>
        <taxon>Insecta</taxon>
        <taxon>Pterygota</taxon>
        <taxon>Neoptera</taxon>
        <taxon>Endopterygota</taxon>
        <taxon>Lepidoptera</taxon>
        <taxon>Glossata</taxon>
        <taxon>Ditrysia</taxon>
        <taxon>Tineoidea</taxon>
        <taxon>Psychidae</taxon>
        <taxon>Oiketicinae</taxon>
        <taxon>Eumeta</taxon>
    </lineage>
</organism>
<dbReference type="Gene3D" id="3.30.420.10">
    <property type="entry name" value="Ribonuclease H-like superfamily/Ribonuclease H"/>
    <property type="match status" value="1"/>
</dbReference>
<evidence type="ECO:0000313" key="3">
    <source>
        <dbReference type="Proteomes" id="UP000299102"/>
    </source>
</evidence>
<gene>
    <name evidence="2" type="ORF">EVAR_9730_1</name>
</gene>
<sequence length="169" mass="19116">MDSTKAVARQTSGGGRRAAAGAAWRKPELYEIIKLHKERLLEFAMDHQNGASKWIMDQINNEHSVLSLPQYHPDFNPIENIWAQTNGENSVTIKDVRANTEIMTQDQSDNRVDNFIINIRSSSEIEIQNNNVIARACACAGRVAPVTPRAPRRTPHASCHYRFCRFNKS</sequence>
<proteinExistence type="predicted"/>
<feature type="region of interest" description="Disordered" evidence="1">
    <location>
        <begin position="1"/>
        <end position="20"/>
    </location>
</feature>